<feature type="transmembrane region" description="Helical" evidence="5">
    <location>
        <begin position="346"/>
        <end position="365"/>
    </location>
</feature>
<feature type="transmembrane region" description="Helical" evidence="5">
    <location>
        <begin position="195"/>
        <end position="213"/>
    </location>
</feature>
<evidence type="ECO:0000256" key="4">
    <source>
        <dbReference type="ARBA" id="ARBA00023136"/>
    </source>
</evidence>
<comment type="caution">
    <text evidence="7">The sequence shown here is derived from an EMBL/GenBank/DDBJ whole genome shotgun (WGS) entry which is preliminary data.</text>
</comment>
<organism evidence="7 8">
    <name type="scientific">Microbacterium testaceum</name>
    <name type="common">Aureobacterium testaceum</name>
    <name type="synonym">Brevibacterium testaceum</name>
    <dbReference type="NCBI Taxonomy" id="2033"/>
    <lineage>
        <taxon>Bacteria</taxon>
        <taxon>Bacillati</taxon>
        <taxon>Actinomycetota</taxon>
        <taxon>Actinomycetes</taxon>
        <taxon>Micrococcales</taxon>
        <taxon>Microbacteriaceae</taxon>
        <taxon>Microbacterium</taxon>
    </lineage>
</organism>
<dbReference type="Pfam" id="PF04932">
    <property type="entry name" value="Wzy_C"/>
    <property type="match status" value="1"/>
</dbReference>
<keyword evidence="2 5" id="KW-0812">Transmembrane</keyword>
<feature type="transmembrane region" description="Helical" evidence="5">
    <location>
        <begin position="31"/>
        <end position="49"/>
    </location>
</feature>
<dbReference type="InterPro" id="IPR051533">
    <property type="entry name" value="WaaL-like"/>
</dbReference>
<dbReference type="PATRIC" id="fig|2033.6.peg.1233"/>
<dbReference type="InterPro" id="IPR011990">
    <property type="entry name" value="TPR-like_helical_dom_sf"/>
</dbReference>
<evidence type="ECO:0000313" key="7">
    <source>
        <dbReference type="EMBL" id="KTR87446.1"/>
    </source>
</evidence>
<feature type="transmembrane region" description="Helical" evidence="5">
    <location>
        <begin position="96"/>
        <end position="117"/>
    </location>
</feature>
<dbReference type="InterPro" id="IPR007016">
    <property type="entry name" value="O-antigen_ligase-rel_domated"/>
</dbReference>
<accession>A0A147ES60</accession>
<dbReference type="PANTHER" id="PTHR37422:SF13">
    <property type="entry name" value="LIPOPOLYSACCHARIDE BIOSYNTHESIS PROTEIN PA4999-RELATED"/>
    <property type="match status" value="1"/>
</dbReference>
<evidence type="ECO:0000259" key="6">
    <source>
        <dbReference type="Pfam" id="PF04932"/>
    </source>
</evidence>
<dbReference type="EMBL" id="LDRT01000176">
    <property type="protein sequence ID" value="KTR87446.1"/>
    <property type="molecule type" value="Genomic_DNA"/>
</dbReference>
<dbReference type="SUPFAM" id="SSF48452">
    <property type="entry name" value="TPR-like"/>
    <property type="match status" value="1"/>
</dbReference>
<keyword evidence="4 5" id="KW-0472">Membrane</keyword>
<comment type="subcellular location">
    <subcellularLocation>
        <location evidence="1">Membrane</location>
        <topology evidence="1">Multi-pass membrane protein</topology>
    </subcellularLocation>
</comment>
<protein>
    <recommendedName>
        <fullName evidence="6">O-antigen ligase-related domain-containing protein</fullName>
    </recommendedName>
</protein>
<dbReference type="Gene3D" id="1.25.40.10">
    <property type="entry name" value="Tetratricopeptide repeat domain"/>
    <property type="match status" value="1"/>
</dbReference>
<feature type="transmembrane region" description="Helical" evidence="5">
    <location>
        <begin position="430"/>
        <end position="449"/>
    </location>
</feature>
<sequence>MRTTSSRTAVAAVGIAAAGIIAVLPDGMLRWTFPKYLIVAVAVGVALFARRTGKLPTWAWVVAAAAFAALVVAAIAGSVLYGTDVWVGLVGRWPRYLGPLVALPVGAGAAWLGASLLGPRAEGVCIRAFLIAMSAAAVVIAFVGVLEAIGLRPFSSDLERPGSVFGNATDQGIVCAMMLLVLAGAAASRRVRDDAMLRIVVLLGGAGAVVGLGTSASRGAYLAALLGVIVLALLLWRTGALRGRIVAGGAAAMGLAVAIVVVFAPGALDRLTGADTVAAATVDERWTLWGWGLRVFSTSPVVGAGSGSFIDRVPSFQDASWYLDRPLNTVLESSHNWILDAASDGGVVLVGVMAVGLVLTTRTVARRLRGATDPSGLFLGSTAGLIVAVVALLAHPTGPAVFLLVAVLLGIVVGEPAPLQEGFGSVPRTIAARVAGAAVVVALAAGTAAEVPMATAAGRNVAGASPDAGFALAVTLRPWDRELVALAAQVLTTRADAGDPDASEAPEEWTARAAAAFPHTLAVLDARAVTLEAGQEWNAAADMRERMAAVAPHDIPARLDLAIDLAMAGERDRAVQVASAILEERPDIDNARLLITEICGDRTDEDCSIAAR</sequence>
<dbReference type="RefSeq" id="WP_058625318.1">
    <property type="nucleotide sequence ID" value="NZ_LDRT01000176.1"/>
</dbReference>
<dbReference type="PANTHER" id="PTHR37422">
    <property type="entry name" value="TEICHURONIC ACID BIOSYNTHESIS PROTEIN TUAE"/>
    <property type="match status" value="1"/>
</dbReference>
<evidence type="ECO:0000256" key="2">
    <source>
        <dbReference type="ARBA" id="ARBA00022692"/>
    </source>
</evidence>
<gene>
    <name evidence="7" type="ORF">NS220_17835</name>
</gene>
<dbReference type="Proteomes" id="UP000075025">
    <property type="component" value="Unassembled WGS sequence"/>
</dbReference>
<feature type="transmembrane region" description="Helical" evidence="5">
    <location>
        <begin position="400"/>
        <end position="418"/>
    </location>
</feature>
<evidence type="ECO:0000256" key="1">
    <source>
        <dbReference type="ARBA" id="ARBA00004141"/>
    </source>
</evidence>
<evidence type="ECO:0000313" key="8">
    <source>
        <dbReference type="Proteomes" id="UP000075025"/>
    </source>
</evidence>
<feature type="transmembrane region" description="Helical" evidence="5">
    <location>
        <begin position="129"/>
        <end position="151"/>
    </location>
</feature>
<feature type="domain" description="O-antigen ligase-related" evidence="6">
    <location>
        <begin position="208"/>
        <end position="350"/>
    </location>
</feature>
<name>A0A147ES60_MICTE</name>
<feature type="transmembrane region" description="Helical" evidence="5">
    <location>
        <begin position="7"/>
        <end position="25"/>
    </location>
</feature>
<keyword evidence="3 5" id="KW-1133">Transmembrane helix</keyword>
<evidence type="ECO:0000256" key="3">
    <source>
        <dbReference type="ARBA" id="ARBA00022989"/>
    </source>
</evidence>
<feature type="transmembrane region" description="Helical" evidence="5">
    <location>
        <begin position="58"/>
        <end position="81"/>
    </location>
</feature>
<reference evidence="7 8" key="1">
    <citation type="journal article" date="2016" name="Front. Microbiol.">
        <title>Genomic Resource of Rice Seed Associated Bacteria.</title>
        <authorList>
            <person name="Midha S."/>
            <person name="Bansal K."/>
            <person name="Sharma S."/>
            <person name="Kumar N."/>
            <person name="Patil P.P."/>
            <person name="Chaudhry V."/>
            <person name="Patil P.B."/>
        </authorList>
    </citation>
    <scope>NUCLEOTIDE SEQUENCE [LARGE SCALE GENOMIC DNA]</scope>
    <source>
        <strain evidence="7 8">NS220</strain>
    </source>
</reference>
<evidence type="ECO:0000256" key="5">
    <source>
        <dbReference type="SAM" id="Phobius"/>
    </source>
</evidence>
<dbReference type="OrthoDB" id="5121366at2"/>
<feature type="transmembrane region" description="Helical" evidence="5">
    <location>
        <begin position="219"/>
        <end position="236"/>
    </location>
</feature>
<feature type="transmembrane region" description="Helical" evidence="5">
    <location>
        <begin position="171"/>
        <end position="188"/>
    </location>
</feature>
<dbReference type="GO" id="GO:0016020">
    <property type="term" value="C:membrane"/>
    <property type="evidence" value="ECO:0007669"/>
    <property type="project" value="UniProtKB-SubCell"/>
</dbReference>
<dbReference type="AlphaFoldDB" id="A0A147ES60"/>
<proteinExistence type="predicted"/>
<feature type="transmembrane region" description="Helical" evidence="5">
    <location>
        <begin position="245"/>
        <end position="268"/>
    </location>
</feature>